<accession>A0A7G9GNL3</accession>
<sequence>MKRYGNLWSEICSMENLRKAHKKARKGKAFYREVKMVDQDPEKYLSAIRETLLNKTFKTSEYTIFERKEGNKLRLIYKLPYYPDRIVQWAIMLIFEPILIKGLTNDTYSAIPGRGAHKALLKLKKELNNDVQGTQYCLKLDMQKYYQSIPHRKLKEAYRRRFKDPDLLWALDEIIDSTEGEIGIPIGNYISQYSGNVYLSSLDHWLKEDKRIKHYFRYMDDMVILHESKEFLHDLYEEINTYASETLGITVKDNWQVFPTNIRGVDFLGYRVFKDFVLLRKSTAKNLKRKMRSVKRKIENGGRISYTDYCSFNSYKGWLKYCDSFRLYEKYMAPLEESMREYYERQILKLTDEEKERISYEEWYARSLYDPQEKKGGNKHDRNKRCENG</sequence>
<dbReference type="PROSITE" id="PS50878">
    <property type="entry name" value="RT_POL"/>
    <property type="match status" value="1"/>
</dbReference>
<keyword evidence="2" id="KW-0548">Nucleotidyltransferase</keyword>
<organism evidence="2 3">
    <name type="scientific">[Eubacterium] hominis</name>
    <dbReference type="NCBI Taxonomy" id="2764325"/>
    <lineage>
        <taxon>Bacteria</taxon>
        <taxon>Bacillati</taxon>
        <taxon>Bacillota</taxon>
        <taxon>Erysipelotrichia</taxon>
        <taxon>Erysipelotrichales</taxon>
        <taxon>Erysipelotrichaceae</taxon>
        <taxon>Amedibacillus</taxon>
    </lineage>
</organism>
<dbReference type="GO" id="GO:0003964">
    <property type="term" value="F:RNA-directed DNA polymerase activity"/>
    <property type="evidence" value="ECO:0007669"/>
    <property type="project" value="UniProtKB-KW"/>
</dbReference>
<dbReference type="PANTHER" id="PTHR34047">
    <property type="entry name" value="NUCLEAR INTRON MATURASE 1, MITOCHONDRIAL-RELATED"/>
    <property type="match status" value="1"/>
</dbReference>
<dbReference type="InterPro" id="IPR051083">
    <property type="entry name" value="GrpII_Intron_Splice-Mob/Def"/>
</dbReference>
<keyword evidence="2" id="KW-0808">Transferase</keyword>
<dbReference type="Proteomes" id="UP000515856">
    <property type="component" value="Chromosome"/>
</dbReference>
<dbReference type="InterPro" id="IPR000477">
    <property type="entry name" value="RT_dom"/>
</dbReference>
<name>A0A7G9GNL3_9FIRM</name>
<dbReference type="PANTHER" id="PTHR34047:SF8">
    <property type="entry name" value="PROTEIN YKFC"/>
    <property type="match status" value="1"/>
</dbReference>
<keyword evidence="3" id="KW-1185">Reference proteome</keyword>
<evidence type="ECO:0000313" key="3">
    <source>
        <dbReference type="Proteomes" id="UP000515856"/>
    </source>
</evidence>
<dbReference type="InterPro" id="IPR043502">
    <property type="entry name" value="DNA/RNA_pol_sf"/>
</dbReference>
<keyword evidence="2" id="KW-0695">RNA-directed DNA polymerase</keyword>
<dbReference type="EMBL" id="CP060636">
    <property type="protein sequence ID" value="QNM12395.1"/>
    <property type="molecule type" value="Genomic_DNA"/>
</dbReference>
<proteinExistence type="predicted"/>
<evidence type="ECO:0000313" key="2">
    <source>
        <dbReference type="EMBL" id="QNM12395.1"/>
    </source>
</evidence>
<protein>
    <submittedName>
        <fullName evidence="2">Reverse transcriptase</fullName>
    </submittedName>
</protein>
<reference evidence="2 3" key="1">
    <citation type="submission" date="2020-08" db="EMBL/GenBank/DDBJ databases">
        <authorList>
            <person name="Liu C."/>
            <person name="Sun Q."/>
        </authorList>
    </citation>
    <scope>NUCLEOTIDE SEQUENCE [LARGE SCALE GENOMIC DNA]</scope>
    <source>
        <strain evidence="2 3">NSJ-61</strain>
    </source>
</reference>
<dbReference type="SUPFAM" id="SSF56672">
    <property type="entry name" value="DNA/RNA polymerases"/>
    <property type="match status" value="1"/>
</dbReference>
<evidence type="ECO:0000259" key="1">
    <source>
        <dbReference type="PROSITE" id="PS50878"/>
    </source>
</evidence>
<dbReference type="AlphaFoldDB" id="A0A7G9GNL3"/>
<gene>
    <name evidence="2" type="ORF">H9Q80_00115</name>
</gene>
<dbReference type="KEGG" id="ehn:H9Q80_00115"/>
<dbReference type="Pfam" id="PF00078">
    <property type="entry name" value="RVT_1"/>
    <property type="match status" value="1"/>
</dbReference>
<feature type="domain" description="Reverse transcriptase" evidence="1">
    <location>
        <begin position="46"/>
        <end position="272"/>
    </location>
</feature>
<dbReference type="CDD" id="cd01646">
    <property type="entry name" value="RT_Bac_retron_I"/>
    <property type="match status" value="1"/>
</dbReference>